<evidence type="ECO:0000313" key="2">
    <source>
        <dbReference type="Proteomes" id="UP000266861"/>
    </source>
</evidence>
<name>A0A397JAJ2_9GLOM</name>
<dbReference type="Proteomes" id="UP000266861">
    <property type="component" value="Unassembled WGS sequence"/>
</dbReference>
<accession>A0A397JAJ2</accession>
<reference evidence="1 2" key="1">
    <citation type="submission" date="2018-08" db="EMBL/GenBank/DDBJ databases">
        <title>Genome and evolution of the arbuscular mycorrhizal fungus Diversispora epigaea (formerly Glomus versiforme) and its bacterial endosymbionts.</title>
        <authorList>
            <person name="Sun X."/>
            <person name="Fei Z."/>
            <person name="Harrison M."/>
        </authorList>
    </citation>
    <scope>NUCLEOTIDE SEQUENCE [LARGE SCALE GENOMIC DNA]</scope>
    <source>
        <strain evidence="1 2">IT104</strain>
    </source>
</reference>
<dbReference type="AlphaFoldDB" id="A0A397JAJ2"/>
<keyword evidence="2" id="KW-1185">Reference proteome</keyword>
<dbReference type="EMBL" id="PQFF01000063">
    <property type="protein sequence ID" value="RHZ85359.1"/>
    <property type="molecule type" value="Genomic_DNA"/>
</dbReference>
<proteinExistence type="predicted"/>
<comment type="caution">
    <text evidence="1">The sequence shown here is derived from an EMBL/GenBank/DDBJ whole genome shotgun (WGS) entry which is preliminary data.</text>
</comment>
<evidence type="ECO:0000313" key="1">
    <source>
        <dbReference type="EMBL" id="RHZ85359.1"/>
    </source>
</evidence>
<sequence>MALTFGVEKTVFIKKFRHSFFTTIIELIFHQTTTLIVMIMYDIGDGCDDNFTSPFSGCDDDASFESTEQNNVHLSRKRKRKYYEIEDNDLNGQITMLKRGLMNLKRRKKKKIQTFDKD</sequence>
<protein>
    <submittedName>
        <fullName evidence="1">Uncharacterized protein</fullName>
    </submittedName>
</protein>
<gene>
    <name evidence="1" type="ORF">Glove_66g162</name>
</gene>
<organism evidence="1 2">
    <name type="scientific">Diversispora epigaea</name>
    <dbReference type="NCBI Taxonomy" id="1348612"/>
    <lineage>
        <taxon>Eukaryota</taxon>
        <taxon>Fungi</taxon>
        <taxon>Fungi incertae sedis</taxon>
        <taxon>Mucoromycota</taxon>
        <taxon>Glomeromycotina</taxon>
        <taxon>Glomeromycetes</taxon>
        <taxon>Diversisporales</taxon>
        <taxon>Diversisporaceae</taxon>
        <taxon>Diversispora</taxon>
    </lineage>
</organism>